<reference evidence="13" key="3">
    <citation type="submission" date="2025-09" db="UniProtKB">
        <authorList>
            <consortium name="Ensembl"/>
        </authorList>
    </citation>
    <scope>IDENTIFICATION</scope>
    <source>
        <strain evidence="13">Thorbecke</strain>
    </source>
</reference>
<dbReference type="SMR" id="A0A5F9D6K6"/>
<sequence length="95" mass="11133">MRPLFQGARLSSGTHGNKRSTRTWKVLTNFVTLPRVGMSMLNIYLKSHHEEHERSKFITYPHLRVRSKPFPQRDGNHTLFHNPHVNPLPTGYEDE</sequence>
<keyword evidence="5" id="KW-0812">Transmembrane</keyword>
<protein>
    <recommendedName>
        <fullName evidence="15">Cytochrome c oxidase polypeptide VIa</fullName>
    </recommendedName>
</protein>
<organism evidence="13 14">
    <name type="scientific">Oryctolagus cuniculus</name>
    <name type="common">Rabbit</name>
    <dbReference type="NCBI Taxonomy" id="9986"/>
    <lineage>
        <taxon>Eukaryota</taxon>
        <taxon>Metazoa</taxon>
        <taxon>Chordata</taxon>
        <taxon>Craniata</taxon>
        <taxon>Vertebrata</taxon>
        <taxon>Euteleostomi</taxon>
        <taxon>Mammalia</taxon>
        <taxon>Eutheria</taxon>
        <taxon>Euarchontoglires</taxon>
        <taxon>Glires</taxon>
        <taxon>Lagomorpha</taxon>
        <taxon>Leporidae</taxon>
        <taxon>Oryctolagus</taxon>
    </lineage>
</organism>
<name>A0A5F9D6K6_RABIT</name>
<evidence type="ECO:0000256" key="5">
    <source>
        <dbReference type="ARBA" id="ARBA00022692"/>
    </source>
</evidence>
<comment type="subcellular location">
    <subcellularLocation>
        <location evidence="1">Mitochondrion inner membrane</location>
        <topology evidence="1">Single-pass membrane protein</topology>
    </subcellularLocation>
</comment>
<dbReference type="Pfam" id="PF02046">
    <property type="entry name" value="COX6A"/>
    <property type="match status" value="1"/>
</dbReference>
<keyword evidence="8" id="KW-1133">Transmembrane helix</keyword>
<dbReference type="PANTHER" id="PTHR11504:SF4">
    <property type="entry name" value="CYTOCHROME C OXIDASE SUBUNIT 6A1, MITOCHONDRIAL"/>
    <property type="match status" value="1"/>
</dbReference>
<dbReference type="PIRSF" id="PIRSF000277">
    <property type="entry name" value="COX6A1"/>
    <property type="match status" value="1"/>
</dbReference>
<dbReference type="InterPro" id="IPR036418">
    <property type="entry name" value="Cyt_c_oxidase_su6a_sf"/>
</dbReference>
<keyword evidence="10" id="KW-0472">Membrane</keyword>
<comment type="pathway">
    <text evidence="2">Energy metabolism; oxidative phosphorylation.</text>
</comment>
<evidence type="ECO:0000256" key="8">
    <source>
        <dbReference type="ARBA" id="ARBA00022989"/>
    </source>
</evidence>
<evidence type="ECO:0000256" key="10">
    <source>
        <dbReference type="ARBA" id="ARBA00023136"/>
    </source>
</evidence>
<comment type="similarity">
    <text evidence="3 11">Belongs to the cytochrome c oxidase subunit 6A family.</text>
</comment>
<dbReference type="GO" id="GO:0006123">
    <property type="term" value="P:mitochondrial electron transport, cytochrome c to oxygen"/>
    <property type="evidence" value="ECO:0007669"/>
    <property type="project" value="TreeGrafter"/>
</dbReference>
<dbReference type="GO" id="GO:0030234">
    <property type="term" value="F:enzyme regulator activity"/>
    <property type="evidence" value="ECO:0007669"/>
    <property type="project" value="TreeGrafter"/>
</dbReference>
<dbReference type="AlphaFoldDB" id="A0A5F9D6K6"/>
<evidence type="ECO:0000256" key="3">
    <source>
        <dbReference type="ARBA" id="ARBA00005553"/>
    </source>
</evidence>
<dbReference type="Bgee" id="ENSOCUG00000036466">
    <property type="expression patterns" value="Expressed in blood and 15 other cell types or tissues"/>
</dbReference>
<dbReference type="GeneTree" id="ENSGT00940000154612"/>
<keyword evidence="6" id="KW-0999">Mitochondrion inner membrane</keyword>
<dbReference type="Gene3D" id="4.10.95.10">
    <property type="entry name" value="Cytochrome c oxidase, subunit VIa"/>
    <property type="match status" value="1"/>
</dbReference>
<keyword evidence="14" id="KW-1185">Reference proteome</keyword>
<reference evidence="13" key="2">
    <citation type="submission" date="2025-08" db="UniProtKB">
        <authorList>
            <consortium name="Ensembl"/>
        </authorList>
    </citation>
    <scope>IDENTIFICATION</scope>
    <source>
        <strain evidence="13">Thorbecke</strain>
    </source>
</reference>
<evidence type="ECO:0000256" key="2">
    <source>
        <dbReference type="ARBA" id="ARBA00004673"/>
    </source>
</evidence>
<evidence type="ECO:0000256" key="4">
    <source>
        <dbReference type="ARBA" id="ARBA00011485"/>
    </source>
</evidence>
<dbReference type="GO" id="GO:0005743">
    <property type="term" value="C:mitochondrial inner membrane"/>
    <property type="evidence" value="ECO:0007669"/>
    <property type="project" value="UniProtKB-SubCell"/>
</dbReference>
<dbReference type="Ensembl" id="ENSOCUT00000055060.1">
    <property type="protein sequence ID" value="ENSOCUP00000041842.1"/>
    <property type="gene ID" value="ENSOCUG00000036466.1"/>
</dbReference>
<evidence type="ECO:0008006" key="15">
    <source>
        <dbReference type="Google" id="ProtNLM"/>
    </source>
</evidence>
<dbReference type="STRING" id="9986.ENSOCUP00000041842"/>
<evidence type="ECO:0000313" key="13">
    <source>
        <dbReference type="Ensembl" id="ENSOCUP00000041842.1"/>
    </source>
</evidence>
<evidence type="ECO:0000313" key="14">
    <source>
        <dbReference type="Proteomes" id="UP000001811"/>
    </source>
</evidence>
<dbReference type="Proteomes" id="UP000001811">
    <property type="component" value="Unplaced"/>
</dbReference>
<evidence type="ECO:0000256" key="9">
    <source>
        <dbReference type="ARBA" id="ARBA00023128"/>
    </source>
</evidence>
<reference evidence="13 14" key="1">
    <citation type="journal article" date="2011" name="Nature">
        <title>A high-resolution map of human evolutionary constraint using 29 mammals.</title>
        <authorList>
            <person name="Lindblad-Toh K."/>
            <person name="Garber M."/>
            <person name="Zuk O."/>
            <person name="Lin M.F."/>
            <person name="Parker B.J."/>
            <person name="Washietl S."/>
            <person name="Kheradpour P."/>
            <person name="Ernst J."/>
            <person name="Jordan G."/>
            <person name="Mauceli E."/>
            <person name="Ward L.D."/>
            <person name="Lowe C.B."/>
            <person name="Holloway A.K."/>
            <person name="Clamp M."/>
            <person name="Gnerre S."/>
            <person name="Alfoldi J."/>
            <person name="Beal K."/>
            <person name="Chang J."/>
            <person name="Clawson H."/>
            <person name="Cuff J."/>
            <person name="Di Palma F."/>
            <person name="Fitzgerald S."/>
            <person name="Flicek P."/>
            <person name="Guttman M."/>
            <person name="Hubisz M.J."/>
            <person name="Jaffe D.B."/>
            <person name="Jungreis I."/>
            <person name="Kent W.J."/>
            <person name="Kostka D."/>
            <person name="Lara M."/>
            <person name="Martins A.L."/>
            <person name="Massingham T."/>
            <person name="Moltke I."/>
            <person name="Raney B.J."/>
            <person name="Rasmussen M.D."/>
            <person name="Robinson J."/>
            <person name="Stark A."/>
            <person name="Vilella A.J."/>
            <person name="Wen J."/>
            <person name="Xie X."/>
            <person name="Zody M.C."/>
            <person name="Baldwin J."/>
            <person name="Bloom T."/>
            <person name="Chin C.W."/>
            <person name="Heiman D."/>
            <person name="Nicol R."/>
            <person name="Nusbaum C."/>
            <person name="Young S."/>
            <person name="Wilkinson J."/>
            <person name="Worley K.C."/>
            <person name="Kovar C.L."/>
            <person name="Muzny D.M."/>
            <person name="Gibbs R.A."/>
            <person name="Cree A."/>
            <person name="Dihn H.H."/>
            <person name="Fowler G."/>
            <person name="Jhangiani S."/>
            <person name="Joshi V."/>
            <person name="Lee S."/>
            <person name="Lewis L.R."/>
            <person name="Nazareth L.V."/>
            <person name="Okwuonu G."/>
            <person name="Santibanez J."/>
            <person name="Warren W.C."/>
            <person name="Mardis E.R."/>
            <person name="Weinstock G.M."/>
            <person name="Wilson R.K."/>
            <person name="Delehaunty K."/>
            <person name="Dooling D."/>
            <person name="Fronik C."/>
            <person name="Fulton L."/>
            <person name="Fulton B."/>
            <person name="Graves T."/>
            <person name="Minx P."/>
            <person name="Sodergren E."/>
            <person name="Birney E."/>
            <person name="Margulies E.H."/>
            <person name="Herrero J."/>
            <person name="Green E.D."/>
            <person name="Haussler D."/>
            <person name="Siepel A."/>
            <person name="Goldman N."/>
            <person name="Pollard K.S."/>
            <person name="Pedersen J.S."/>
            <person name="Lander E.S."/>
            <person name="Kellis M."/>
        </authorList>
    </citation>
    <scope>NUCLEOTIDE SEQUENCE [LARGE SCALE GENOMIC DNA]</scope>
    <source>
        <strain evidence="14">Thorbecke</strain>
    </source>
</reference>
<keyword evidence="7" id="KW-0809">Transit peptide</keyword>
<dbReference type="SUPFAM" id="SSF81411">
    <property type="entry name" value="Mitochondrial cytochrome c oxidase subunit VIa"/>
    <property type="match status" value="1"/>
</dbReference>
<evidence type="ECO:0000256" key="12">
    <source>
        <dbReference type="SAM" id="MobiDB-lite"/>
    </source>
</evidence>
<proteinExistence type="inferred from homology"/>
<dbReference type="InterPro" id="IPR001349">
    <property type="entry name" value="Cyt_c_oxidase_su6a"/>
</dbReference>
<evidence type="ECO:0000256" key="7">
    <source>
        <dbReference type="ARBA" id="ARBA00022946"/>
    </source>
</evidence>
<dbReference type="InParanoid" id="A0A5F9D6K6"/>
<dbReference type="PANTHER" id="PTHR11504">
    <property type="entry name" value="CYTOCHROME C OXIDASE POLYPEPTIDE VIA"/>
    <property type="match status" value="1"/>
</dbReference>
<keyword evidence="9" id="KW-0496">Mitochondrion</keyword>
<accession>A0A5F9D6K6</accession>
<evidence type="ECO:0000256" key="6">
    <source>
        <dbReference type="ARBA" id="ARBA00022792"/>
    </source>
</evidence>
<dbReference type="FunFam" id="4.10.95.10:FF:000001">
    <property type="entry name" value="Cytochrome c oxidase subunit 6A, mitochondrial"/>
    <property type="match status" value="1"/>
</dbReference>
<comment type="subunit">
    <text evidence="4">Component of the cytochrome c oxidase (complex IV, CIV), a multisubunit enzyme composed of 14 subunits. The complex is composed of a catalytic core of 3 subunits MT-CO1, MT-CO2 and MT-CO3, encoded in the mitochondrial DNA, and 11 supernumerary subunits COX4I, COX5A, COX5B, COX6A, COX6B, COX6C, COX7A, COX7B, COX7C, COX8 and NDUFA4, which are encoded in the nuclear genome. The complex exists as a monomer or a dimer and forms supercomplexes (SCs) in the inner mitochondrial membrane with NADH-ubiquinone oxidoreductase (complex I, CI) and ubiquinol-cytochrome c oxidoreductase (cytochrome b-c1 complex, complex III, CIII), resulting in different assemblies (supercomplex SCI(1)III(2)IV(1) and megacomplex MCI(2)III(2)IV(2)).</text>
</comment>
<feature type="region of interest" description="Disordered" evidence="12">
    <location>
        <begin position="71"/>
        <end position="95"/>
    </location>
</feature>
<evidence type="ECO:0000256" key="1">
    <source>
        <dbReference type="ARBA" id="ARBA00004434"/>
    </source>
</evidence>
<evidence type="ECO:0000256" key="11">
    <source>
        <dbReference type="RuleBase" id="RU004396"/>
    </source>
</evidence>